<evidence type="ECO:0000313" key="2">
    <source>
        <dbReference type="Proteomes" id="UP001497700"/>
    </source>
</evidence>
<gene>
    <name evidence="1" type="ORF">F4820DRAFT_60667</name>
</gene>
<proteinExistence type="predicted"/>
<name>A0ACB9ZBP0_9PEZI</name>
<evidence type="ECO:0000313" key="1">
    <source>
        <dbReference type="EMBL" id="KAI4869048.1"/>
    </source>
</evidence>
<protein>
    <submittedName>
        <fullName evidence="1">Uncharacterized protein</fullName>
    </submittedName>
</protein>
<organism evidence="1 2">
    <name type="scientific">Hypoxylon rubiginosum</name>
    <dbReference type="NCBI Taxonomy" id="110542"/>
    <lineage>
        <taxon>Eukaryota</taxon>
        <taxon>Fungi</taxon>
        <taxon>Dikarya</taxon>
        <taxon>Ascomycota</taxon>
        <taxon>Pezizomycotina</taxon>
        <taxon>Sordariomycetes</taxon>
        <taxon>Xylariomycetidae</taxon>
        <taxon>Xylariales</taxon>
        <taxon>Hypoxylaceae</taxon>
        <taxon>Hypoxylon</taxon>
    </lineage>
</organism>
<dbReference type="EMBL" id="MU393433">
    <property type="protein sequence ID" value="KAI4869048.1"/>
    <property type="molecule type" value="Genomic_DNA"/>
</dbReference>
<dbReference type="Proteomes" id="UP001497700">
    <property type="component" value="Unassembled WGS sequence"/>
</dbReference>
<comment type="caution">
    <text evidence="1">The sequence shown here is derived from an EMBL/GenBank/DDBJ whole genome shotgun (WGS) entry which is preliminary data.</text>
</comment>
<reference evidence="1 2" key="1">
    <citation type="journal article" date="2022" name="New Phytol.">
        <title>Ecological generalism drives hyperdiversity of secondary metabolite gene clusters in xylarialean endophytes.</title>
        <authorList>
            <person name="Franco M.E.E."/>
            <person name="Wisecaver J.H."/>
            <person name="Arnold A.E."/>
            <person name="Ju Y.M."/>
            <person name="Slot J.C."/>
            <person name="Ahrendt S."/>
            <person name="Moore L.P."/>
            <person name="Eastman K.E."/>
            <person name="Scott K."/>
            <person name="Konkel Z."/>
            <person name="Mondo S.J."/>
            <person name="Kuo A."/>
            <person name="Hayes R.D."/>
            <person name="Haridas S."/>
            <person name="Andreopoulos B."/>
            <person name="Riley R."/>
            <person name="LaButti K."/>
            <person name="Pangilinan J."/>
            <person name="Lipzen A."/>
            <person name="Amirebrahimi M."/>
            <person name="Yan J."/>
            <person name="Adam C."/>
            <person name="Keymanesh K."/>
            <person name="Ng V."/>
            <person name="Louie K."/>
            <person name="Northen T."/>
            <person name="Drula E."/>
            <person name="Henrissat B."/>
            <person name="Hsieh H.M."/>
            <person name="Youens-Clark K."/>
            <person name="Lutzoni F."/>
            <person name="Miadlikowska J."/>
            <person name="Eastwood D.C."/>
            <person name="Hamelin R.C."/>
            <person name="Grigoriev I.V."/>
            <person name="U'Ren J.M."/>
        </authorList>
    </citation>
    <scope>NUCLEOTIDE SEQUENCE [LARGE SCALE GENOMIC DNA]</scope>
    <source>
        <strain evidence="1 2">CBS 119005</strain>
    </source>
</reference>
<accession>A0ACB9ZBP0</accession>
<keyword evidence="2" id="KW-1185">Reference proteome</keyword>
<sequence>MPHRPWKAYEPRRFIPYNKNDNRPDIDRYKPYSPKGQEYRSRSRDSNRDREPERDRNMEPNRRDSLYTRDPRLLQASSGNKGDVNAQKHLHVDTRVPNGPRRSVSSTNSPASAFSTAPSTRPTPTEPAAERMATTYKIPEGGCPLIRDSELQDIFGEIYQWNELQHKRIPLKLQKNKLAQEGHRRQQELSKIANKADGFAPFSEFQKRFDESGKAEQEGVDKQLYELHQESVQGLKKVLSVAQESVKSWVMTVATQTENDSLSALEAKFAKFEKQAAEQQKEMSEAQARIRDLLKDREQSTESFNTLSRNFESLKSGHENLKSDHDKLGSDHKNLRSEYENLRSDHDSLRSNHESLWSNYNSLQSDHKTLQSDHETLQSTCNNLQSKCSQLELQATGIESIKESGKDWNQLAEKLQSLVTRIDSTESQVGAFMGKVEDLDMETYNEILETWIDHDFKNKVISNEKSVTAAREDFQSLQELVVTGFNRSDQLISELKKTPESVVSYPSDHTTGGELAQNAAFEEKLNENNRILQKLVADSGDICAGMVDELGSRMNRIEAMITALSSENAETIGKVSLLEQDMAQQVANCNGLVKRIGSLEEQRLGSRIDKVGIGLANLEKRVLQNAQQVPDALFNEIRQDIEILKRRYDALELPIRQLNSQWSNLSSRQMAESILTLVDPHAQRKEQRMAGFETKLGQLDEIIADIKQNILAKPPLDGKRQPSPRPSDPNKKRKLNEFVQSSSFRSSTLGQNVDRPA</sequence>